<dbReference type="InterPro" id="IPR011990">
    <property type="entry name" value="TPR-like_helical_dom_sf"/>
</dbReference>
<dbReference type="PANTHER" id="PTHR44998:SF1">
    <property type="entry name" value="UDP-N-ACETYLGLUCOSAMINE--PEPTIDE N-ACETYLGLUCOSAMINYLTRANSFERASE 110 KDA SUBUNIT"/>
    <property type="match status" value="1"/>
</dbReference>
<dbReference type="Gene3D" id="1.25.40.10">
    <property type="entry name" value="Tetratricopeptide repeat domain"/>
    <property type="match status" value="1"/>
</dbReference>
<dbReference type="GO" id="GO:0003824">
    <property type="term" value="F:catalytic activity"/>
    <property type="evidence" value="ECO:0007669"/>
    <property type="project" value="InterPro"/>
</dbReference>
<dbReference type="EMBL" id="LAZR01038255">
    <property type="protein sequence ID" value="KKL20038.1"/>
    <property type="molecule type" value="Genomic_DNA"/>
</dbReference>
<comment type="caution">
    <text evidence="1">The sequence shown here is derived from an EMBL/GenBank/DDBJ whole genome shotgun (WGS) entry which is preliminary data.</text>
</comment>
<evidence type="ECO:0000313" key="1">
    <source>
        <dbReference type="EMBL" id="KKL20038.1"/>
    </source>
</evidence>
<organism evidence="1">
    <name type="scientific">marine sediment metagenome</name>
    <dbReference type="NCBI Taxonomy" id="412755"/>
    <lineage>
        <taxon>unclassified sequences</taxon>
        <taxon>metagenomes</taxon>
        <taxon>ecological metagenomes</taxon>
    </lineage>
</organism>
<dbReference type="PROSITE" id="PS50005">
    <property type="entry name" value="TPR"/>
    <property type="match status" value="2"/>
</dbReference>
<dbReference type="SMART" id="SM00028">
    <property type="entry name" value="TPR"/>
    <property type="match status" value="3"/>
</dbReference>
<name>A0A0F9E7J8_9ZZZZ</name>
<dbReference type="Pfam" id="PF13432">
    <property type="entry name" value="TPR_16"/>
    <property type="match status" value="1"/>
</dbReference>
<dbReference type="InterPro" id="IPR016176">
    <property type="entry name" value="Cbl-dep_enz_cat"/>
</dbReference>
<protein>
    <submittedName>
        <fullName evidence="1">Uncharacterized protein</fullName>
    </submittedName>
</protein>
<accession>A0A0F9E7J8</accession>
<dbReference type="SUPFAM" id="SSF48452">
    <property type="entry name" value="TPR-like"/>
    <property type="match status" value="1"/>
</dbReference>
<sequence length="209" mass="23262">TWRHLVEKALKGADFDKRLVAHTADGLRIEPLYTRADRLKGADTAMWLLGQAVSIKPLFTDAYLLTGNLLSDQGKTDEAAEAYRRAVEADPESAKAHSSLGNAERALGRPEAAEAAYKRAIELKPDSAEAHFNLASLYGKQGRYQETIEEAVLAGDLIKLVEVFCRAGWCRQDIVHYLISTLIDDYTDPIVKDQVDQLTCWDPTMHMDS</sequence>
<dbReference type="AlphaFoldDB" id="A0A0F9E7J8"/>
<proteinExistence type="predicted"/>
<dbReference type="PANTHER" id="PTHR44998">
    <property type="match status" value="1"/>
</dbReference>
<dbReference type="SUPFAM" id="SSF51703">
    <property type="entry name" value="Cobalamin (vitamin B12)-dependent enzymes"/>
    <property type="match status" value="1"/>
</dbReference>
<dbReference type="PROSITE" id="PS50293">
    <property type="entry name" value="TPR_REGION"/>
    <property type="match status" value="1"/>
</dbReference>
<reference evidence="1" key="1">
    <citation type="journal article" date="2015" name="Nature">
        <title>Complex archaea that bridge the gap between prokaryotes and eukaryotes.</title>
        <authorList>
            <person name="Spang A."/>
            <person name="Saw J.H."/>
            <person name="Jorgensen S.L."/>
            <person name="Zaremba-Niedzwiedzka K."/>
            <person name="Martijn J."/>
            <person name="Lind A.E."/>
            <person name="van Eijk R."/>
            <person name="Schleper C."/>
            <person name="Guy L."/>
            <person name="Ettema T.J."/>
        </authorList>
    </citation>
    <scope>NUCLEOTIDE SEQUENCE</scope>
</reference>
<dbReference type="InterPro" id="IPR019734">
    <property type="entry name" value="TPR_rpt"/>
</dbReference>
<gene>
    <name evidence="1" type="ORF">LCGC14_2459480</name>
</gene>
<feature type="non-terminal residue" evidence="1">
    <location>
        <position position="1"/>
    </location>
</feature>
<dbReference type="GO" id="GO:0031419">
    <property type="term" value="F:cobalamin binding"/>
    <property type="evidence" value="ECO:0007669"/>
    <property type="project" value="InterPro"/>
</dbReference>